<evidence type="ECO:0000313" key="1">
    <source>
        <dbReference type="EMBL" id="KAI6648414.1"/>
    </source>
</evidence>
<reference evidence="1 2" key="1">
    <citation type="journal article" date="2023" name="BMC Biol.">
        <title>The compact genome of the sponge Oopsacas minuta (Hexactinellida) is lacking key metazoan core genes.</title>
        <authorList>
            <person name="Santini S."/>
            <person name="Schenkelaars Q."/>
            <person name="Jourda C."/>
            <person name="Duchesne M."/>
            <person name="Belahbib H."/>
            <person name="Rocher C."/>
            <person name="Selva M."/>
            <person name="Riesgo A."/>
            <person name="Vervoort M."/>
            <person name="Leys S.P."/>
            <person name="Kodjabachian L."/>
            <person name="Le Bivic A."/>
            <person name="Borchiellini C."/>
            <person name="Claverie J.M."/>
            <person name="Renard E."/>
        </authorList>
    </citation>
    <scope>NUCLEOTIDE SEQUENCE [LARGE SCALE GENOMIC DNA]</scope>
    <source>
        <strain evidence="1">SPO-2</strain>
    </source>
</reference>
<keyword evidence="2" id="KW-1185">Reference proteome</keyword>
<evidence type="ECO:0000313" key="2">
    <source>
        <dbReference type="Proteomes" id="UP001165289"/>
    </source>
</evidence>
<accession>A0AAV7JJ03</accession>
<organism evidence="1 2">
    <name type="scientific">Oopsacas minuta</name>
    <dbReference type="NCBI Taxonomy" id="111878"/>
    <lineage>
        <taxon>Eukaryota</taxon>
        <taxon>Metazoa</taxon>
        <taxon>Porifera</taxon>
        <taxon>Hexactinellida</taxon>
        <taxon>Hexasterophora</taxon>
        <taxon>Lyssacinosida</taxon>
        <taxon>Leucopsacidae</taxon>
        <taxon>Oopsacas</taxon>
    </lineage>
</organism>
<name>A0AAV7JJ03_9METZ</name>
<sequence length="484" mass="55902">MVEDVHADSTDANYVPEDELLKSQTFTQGELNDLVRDLDLSKDKAELLASRLKQKNLLDKDVLVSHYRKRNFDLAQYYTTDGPLCYCNDIEGLYANVLQEHSSSDWRLYIDSSKRNLKAVLLHNGNLKPGVPIAHSVYLKETFVNLQEVLEAIQYRIDIWNICGDLKIIGLLMGLQQGFTKYCCFLCLWDSRATGEHYKKCDWPKRTYEVGKTNLQHSPLVDPNQVFLPPLHIKLGLMKTFVKTMGKTNSAGFLHLVGKFPKLSEAKLKEGVFVGPQIRQVFRDPDFEKTLSELEMSAWNSFKWVCENFLGNKKSSNYREGVATLLNAYEKMGCCMSLKLHFLHSHLDFFPENLGAVSDEQGERFHQDIQEMETRYQGFWNEGMMSDYCWWLFRDNRNKIYKKNTEITEHDVKGTTLLPLLQIITCQLENSLVSPTKRRYNVVTQAIALKAHLISPACYLFFQSLDCLFLPTTDHFVHYRLALG</sequence>
<comment type="caution">
    <text evidence="1">The sequence shown here is derived from an EMBL/GenBank/DDBJ whole genome shotgun (WGS) entry which is preliminary data.</text>
</comment>
<gene>
    <name evidence="1" type="ORF">LOD99_8204</name>
</gene>
<proteinExistence type="predicted"/>
<protein>
    <submittedName>
        <fullName evidence="1">Uncharacterized protein</fullName>
    </submittedName>
</protein>
<dbReference type="PANTHER" id="PTHR46114:SF1">
    <property type="entry name" value="ZAD DOMAIN-CONTAINING PROTEIN"/>
    <property type="match status" value="1"/>
</dbReference>
<dbReference type="AlphaFoldDB" id="A0AAV7JJ03"/>
<dbReference type="EMBL" id="JAKMXF010000331">
    <property type="protein sequence ID" value="KAI6648414.1"/>
    <property type="molecule type" value="Genomic_DNA"/>
</dbReference>
<dbReference type="Proteomes" id="UP001165289">
    <property type="component" value="Unassembled WGS sequence"/>
</dbReference>
<dbReference type="PANTHER" id="PTHR46114">
    <property type="entry name" value="APPLE DOMAIN-CONTAINING PROTEIN"/>
    <property type="match status" value="1"/>
</dbReference>